<keyword evidence="2" id="KW-1185">Reference proteome</keyword>
<evidence type="ECO:0008006" key="3">
    <source>
        <dbReference type="Google" id="ProtNLM"/>
    </source>
</evidence>
<dbReference type="AlphaFoldDB" id="A0AB34KB81"/>
<dbReference type="GeneID" id="96010629"/>
<comment type="caution">
    <text evidence="1">The sequence shown here is derived from an EMBL/GenBank/DDBJ whole genome shotgun (WGS) entry which is preliminary data.</text>
</comment>
<sequence length="447" mass="49126">MAGSPISFSFDGRHSTGNAAPVFDLPGLVCGTVHIDRDQACRSHAVKLTLTGKLETSVTYGISATGLVLMRSLEQLFLELVDTHASVERVDMAGDEGSLVIPFTFRVPTPMSQGCTGLLGHATCYPPSLTVGTRRLRINSTSSRAHGSVRYQVVAQLFQGEREILCYLVDIGVTNVSLENPPPVSVDDFPGEYKCSNGKSIRSPPIIKTWRFSRPCSAQSRMRLAVTIREPKVMNLGTSRQQGKEHYMSLDALFHLHQASTSADEASKQPDEMHVTISWLLESTTFVSVVPLYELPTLQDAIADPYIAAAATSTPLRTIKLVLRDWTSCDGGGAAPCPTGSQSVRKRRFILTTAPIEFESHWHRHERLFLPLTELTEGSTTFSTPYLSRRHTIQLQLEGCRHGATAVRLRLAVPLQIFKIRPPNELTEAHASPARQSPLVASPVYVR</sequence>
<evidence type="ECO:0000313" key="1">
    <source>
        <dbReference type="EMBL" id="KAL1582195.1"/>
    </source>
</evidence>
<dbReference type="Proteomes" id="UP000803884">
    <property type="component" value="Unassembled WGS sequence"/>
</dbReference>
<reference evidence="1 2" key="1">
    <citation type="journal article" date="2020" name="Microbiol. Resour. Announc.">
        <title>Draft Genome Sequence of a Cladosporium Species Isolated from the Mesophotic Ascidian Didemnum maculosum.</title>
        <authorList>
            <person name="Gioti A."/>
            <person name="Siaperas R."/>
            <person name="Nikolaivits E."/>
            <person name="Le Goff G."/>
            <person name="Ouazzani J."/>
            <person name="Kotoulas G."/>
            <person name="Topakas E."/>
        </authorList>
    </citation>
    <scope>NUCLEOTIDE SEQUENCE [LARGE SCALE GENOMIC DNA]</scope>
    <source>
        <strain evidence="1 2">TM138-S3</strain>
    </source>
</reference>
<dbReference type="EMBL" id="JAAQHG020000060">
    <property type="protein sequence ID" value="KAL1582195.1"/>
    <property type="molecule type" value="Genomic_DNA"/>
</dbReference>
<protein>
    <recommendedName>
        <fullName evidence="3">Arrestin-like N-terminal domain-containing protein</fullName>
    </recommendedName>
</protein>
<organism evidence="1 2">
    <name type="scientific">Cladosporium halotolerans</name>
    <dbReference type="NCBI Taxonomy" id="1052096"/>
    <lineage>
        <taxon>Eukaryota</taxon>
        <taxon>Fungi</taxon>
        <taxon>Dikarya</taxon>
        <taxon>Ascomycota</taxon>
        <taxon>Pezizomycotina</taxon>
        <taxon>Dothideomycetes</taxon>
        <taxon>Dothideomycetidae</taxon>
        <taxon>Cladosporiales</taxon>
        <taxon>Cladosporiaceae</taxon>
        <taxon>Cladosporium</taxon>
    </lineage>
</organism>
<gene>
    <name evidence="1" type="ORF">WHR41_09187</name>
</gene>
<proteinExistence type="predicted"/>
<evidence type="ECO:0000313" key="2">
    <source>
        <dbReference type="Proteomes" id="UP000803884"/>
    </source>
</evidence>
<name>A0AB34KB81_9PEZI</name>
<dbReference type="RefSeq" id="XP_069225302.1">
    <property type="nucleotide sequence ID" value="XM_069377791.1"/>
</dbReference>
<accession>A0AB34KB81</accession>